<keyword evidence="3" id="KW-1185">Reference proteome</keyword>
<feature type="transmembrane region" description="Helical" evidence="1">
    <location>
        <begin position="66"/>
        <end position="87"/>
    </location>
</feature>
<evidence type="ECO:0000256" key="1">
    <source>
        <dbReference type="SAM" id="Phobius"/>
    </source>
</evidence>
<sequence>MDSTPDCNWYSAPEIVPGTGQNHVEKEAYSSLEPVHPNDISKAPPYPGFSPEGPTKRICGLAPRTFWIVLSISAIGILGAAVGGGVGGSLASRSHERVDAYLNECAAGLSYYNGRDRADIDTISRLPFVE</sequence>
<reference evidence="2 3" key="1">
    <citation type="submission" date="2018-05" db="EMBL/GenBank/DDBJ databases">
        <title>Genome sequencing and assembly of the regulated plant pathogen Lachnellula willkommii and related sister species for the development of diagnostic species identification markers.</title>
        <authorList>
            <person name="Giroux E."/>
            <person name="Bilodeau G."/>
        </authorList>
    </citation>
    <scope>NUCLEOTIDE SEQUENCE [LARGE SCALE GENOMIC DNA]</scope>
    <source>
        <strain evidence="2 3">CBS 268.59</strain>
    </source>
</reference>
<dbReference type="Proteomes" id="UP000469558">
    <property type="component" value="Unassembled WGS sequence"/>
</dbReference>
<accession>A0A8T9C4I7</accession>
<evidence type="ECO:0000313" key="3">
    <source>
        <dbReference type="Proteomes" id="UP000469558"/>
    </source>
</evidence>
<evidence type="ECO:0000313" key="2">
    <source>
        <dbReference type="EMBL" id="TVY78245.1"/>
    </source>
</evidence>
<comment type="caution">
    <text evidence="2">The sequence shown here is derived from an EMBL/GenBank/DDBJ whole genome shotgun (WGS) entry which is preliminary data.</text>
</comment>
<gene>
    <name evidence="2" type="ORF">LSUE1_G003226</name>
</gene>
<keyword evidence="1" id="KW-0812">Transmembrane</keyword>
<keyword evidence="1" id="KW-0472">Membrane</keyword>
<organism evidence="2 3">
    <name type="scientific">Lachnellula suecica</name>
    <dbReference type="NCBI Taxonomy" id="602035"/>
    <lineage>
        <taxon>Eukaryota</taxon>
        <taxon>Fungi</taxon>
        <taxon>Dikarya</taxon>
        <taxon>Ascomycota</taxon>
        <taxon>Pezizomycotina</taxon>
        <taxon>Leotiomycetes</taxon>
        <taxon>Helotiales</taxon>
        <taxon>Lachnaceae</taxon>
        <taxon>Lachnellula</taxon>
    </lineage>
</organism>
<keyword evidence="1" id="KW-1133">Transmembrane helix</keyword>
<proteinExistence type="predicted"/>
<name>A0A8T9C4I7_9HELO</name>
<dbReference type="EMBL" id="QGMK01000811">
    <property type="protein sequence ID" value="TVY78245.1"/>
    <property type="molecule type" value="Genomic_DNA"/>
</dbReference>
<protein>
    <submittedName>
        <fullName evidence="2">Uncharacterized protein</fullName>
    </submittedName>
</protein>
<dbReference type="AlphaFoldDB" id="A0A8T9C4I7"/>